<dbReference type="PROSITE" id="PS51257">
    <property type="entry name" value="PROKAR_LIPOPROTEIN"/>
    <property type="match status" value="1"/>
</dbReference>
<evidence type="ECO:0000256" key="1">
    <source>
        <dbReference type="SAM" id="SignalP"/>
    </source>
</evidence>
<organism evidence="2 3">
    <name type="scientific">Veillonella absiana</name>
    <dbReference type="NCBI Taxonomy" id="3079305"/>
    <lineage>
        <taxon>Bacteria</taxon>
        <taxon>Bacillati</taxon>
        <taxon>Bacillota</taxon>
        <taxon>Negativicutes</taxon>
        <taxon>Veillonellales</taxon>
        <taxon>Veillonellaceae</taxon>
        <taxon>Veillonella</taxon>
    </lineage>
</organism>
<dbReference type="NCBIfam" id="TIGR02122">
    <property type="entry name" value="TRAP_TAXI"/>
    <property type="match status" value="1"/>
</dbReference>
<protein>
    <submittedName>
        <fullName evidence="2">TAXI family TRAP transporter solute-binding subunit</fullName>
    </submittedName>
</protein>
<evidence type="ECO:0000313" key="3">
    <source>
        <dbReference type="Proteomes" id="UP001272515"/>
    </source>
</evidence>
<dbReference type="Proteomes" id="UP001272515">
    <property type="component" value="Unassembled WGS sequence"/>
</dbReference>
<sequence>MKLFSKKALVVVSMCIATAIGVAGCGGSGGSSDSGTKKFVNIATGGTAGTYYPLGGAIAEILNKAIPNMNASAQSTGATVANINMLKDGSVDMAIVQNDIVYYAANGLEMFKDKKVTNLRGIASLYPETVQIVTLAGSNITSVDQLRGKRVAVGAAGSGAEANARQILEAYGLTYNDINPQYLSFGEAASALKDNNIDVAFVTAGAPTAAIQDIAASNKVALVPLAGDKVDQLIQKYPYYAKQTIPAGTYAGIDNPIDGVAVKAVLVVSDKVDDSLGYEITKSIFSNLDRLTAAHAVGKLIQKATATEAMPIPLNPGAEKFYNEK</sequence>
<dbReference type="CDD" id="cd13567">
    <property type="entry name" value="PBP2_TtGluBP"/>
    <property type="match status" value="1"/>
</dbReference>
<accession>A0ABU3Z897</accession>
<dbReference type="PANTHER" id="PTHR42941">
    <property type="entry name" value="SLL1037 PROTEIN"/>
    <property type="match status" value="1"/>
</dbReference>
<keyword evidence="3" id="KW-1185">Reference proteome</keyword>
<keyword evidence="1" id="KW-0732">Signal</keyword>
<dbReference type="SUPFAM" id="SSF53850">
    <property type="entry name" value="Periplasmic binding protein-like II"/>
    <property type="match status" value="1"/>
</dbReference>
<dbReference type="EMBL" id="JAWJZB010000005">
    <property type="protein sequence ID" value="MDV5088147.1"/>
    <property type="molecule type" value="Genomic_DNA"/>
</dbReference>
<comment type="caution">
    <text evidence="2">The sequence shown here is derived from an EMBL/GenBank/DDBJ whole genome shotgun (WGS) entry which is preliminary data.</text>
</comment>
<gene>
    <name evidence="2" type="ORF">RVY80_04710</name>
</gene>
<feature type="chain" id="PRO_5045411268" evidence="1">
    <location>
        <begin position="24"/>
        <end position="325"/>
    </location>
</feature>
<dbReference type="Pfam" id="PF16868">
    <property type="entry name" value="NMT1_3"/>
    <property type="match status" value="1"/>
</dbReference>
<reference evidence="2 3" key="1">
    <citation type="submission" date="2023-10" db="EMBL/GenBank/DDBJ databases">
        <title>Veillonella sp. nov., isolated from a pig farm feces dump.</title>
        <authorList>
            <person name="Chang Y.-H."/>
        </authorList>
    </citation>
    <scope>NUCLEOTIDE SEQUENCE [LARGE SCALE GENOMIC DNA]</scope>
    <source>
        <strain evidence="2 3">YH-vei2233</strain>
    </source>
</reference>
<proteinExistence type="predicted"/>
<evidence type="ECO:0000313" key="2">
    <source>
        <dbReference type="EMBL" id="MDV5088147.1"/>
    </source>
</evidence>
<feature type="signal peptide" evidence="1">
    <location>
        <begin position="1"/>
        <end position="23"/>
    </location>
</feature>
<dbReference type="RefSeq" id="WP_317329814.1">
    <property type="nucleotide sequence ID" value="NZ_JAWJZA010000004.1"/>
</dbReference>
<dbReference type="Gene3D" id="3.40.190.10">
    <property type="entry name" value="Periplasmic binding protein-like II"/>
    <property type="match status" value="2"/>
</dbReference>
<dbReference type="InterPro" id="IPR011852">
    <property type="entry name" value="TRAP_TAXI"/>
</dbReference>
<name>A0ABU3Z897_9FIRM</name>
<dbReference type="PANTHER" id="PTHR42941:SF1">
    <property type="entry name" value="SLL1037 PROTEIN"/>
    <property type="match status" value="1"/>
</dbReference>